<reference evidence="1 2" key="1">
    <citation type="journal article" date="2020" name="IScience">
        <title>Genome Sequencing of the Endangered Kingdonia uniflora (Circaeasteraceae, Ranunculales) Reveals Potential Mechanisms of Evolutionary Specialization.</title>
        <authorList>
            <person name="Sun Y."/>
            <person name="Deng T."/>
            <person name="Zhang A."/>
            <person name="Moore M.J."/>
            <person name="Landis J.B."/>
            <person name="Lin N."/>
            <person name="Zhang H."/>
            <person name="Zhang X."/>
            <person name="Huang J."/>
            <person name="Zhang X."/>
            <person name="Sun H."/>
            <person name="Wang H."/>
        </authorList>
    </citation>
    <scope>NUCLEOTIDE SEQUENCE [LARGE SCALE GENOMIC DNA]</scope>
    <source>
        <strain evidence="1">TB1705</strain>
        <tissue evidence="1">Leaf</tissue>
    </source>
</reference>
<dbReference type="Proteomes" id="UP000541444">
    <property type="component" value="Unassembled WGS sequence"/>
</dbReference>
<accession>A0A7J7NGD2</accession>
<name>A0A7J7NGD2_9MAGN</name>
<evidence type="ECO:0000313" key="2">
    <source>
        <dbReference type="Proteomes" id="UP000541444"/>
    </source>
</evidence>
<gene>
    <name evidence="1" type="ORF">GIB67_023794</name>
</gene>
<proteinExistence type="predicted"/>
<comment type="caution">
    <text evidence="1">The sequence shown here is derived from an EMBL/GenBank/DDBJ whole genome shotgun (WGS) entry which is preliminary data.</text>
</comment>
<dbReference type="OrthoDB" id="2289155at2759"/>
<dbReference type="PANTHER" id="PTHR45786:SF74">
    <property type="entry name" value="ATP-DEPENDENT DNA HELICASE"/>
    <property type="match status" value="1"/>
</dbReference>
<evidence type="ECO:0000313" key="1">
    <source>
        <dbReference type="EMBL" id="KAF6166084.1"/>
    </source>
</evidence>
<dbReference type="EMBL" id="JACGCM010000811">
    <property type="protein sequence ID" value="KAF6166084.1"/>
    <property type="molecule type" value="Genomic_DNA"/>
</dbReference>
<organism evidence="1 2">
    <name type="scientific">Kingdonia uniflora</name>
    <dbReference type="NCBI Taxonomy" id="39325"/>
    <lineage>
        <taxon>Eukaryota</taxon>
        <taxon>Viridiplantae</taxon>
        <taxon>Streptophyta</taxon>
        <taxon>Embryophyta</taxon>
        <taxon>Tracheophyta</taxon>
        <taxon>Spermatophyta</taxon>
        <taxon>Magnoliopsida</taxon>
        <taxon>Ranunculales</taxon>
        <taxon>Circaeasteraceae</taxon>
        <taxon>Kingdonia</taxon>
    </lineage>
</organism>
<dbReference type="AlphaFoldDB" id="A0A7J7NGD2"/>
<keyword evidence="2" id="KW-1185">Reference proteome</keyword>
<dbReference type="PANTHER" id="PTHR45786">
    <property type="entry name" value="DNA BINDING PROTEIN-LIKE"/>
    <property type="match status" value="1"/>
</dbReference>
<protein>
    <submittedName>
        <fullName evidence="1">Uncharacterized protein</fullName>
    </submittedName>
</protein>
<sequence length="89" mass="10514">MYDRNRILSRSFRNYLREYNAANAFTSLDVHIYDRIVRGREPSPFVIYGVLYRRIGVLLQNQGEDAMYAQLYIYNPGVALDTCHKKIHI</sequence>